<dbReference type="SUPFAM" id="SSF51261">
    <property type="entry name" value="Duplicated hybrid motif"/>
    <property type="match status" value="1"/>
</dbReference>
<evidence type="ECO:0000256" key="3">
    <source>
        <dbReference type="SAM" id="SignalP"/>
    </source>
</evidence>
<keyword evidence="3" id="KW-0732">Signal</keyword>
<sequence length="415" mass="43221">MATLHRRNHLHTRTTKRPGRLSAPRRTLVAAVAAAGLLAGAPAAAAAPGTPAAPASAASEQQRLAAEVTRIQDLVKKAEEQLQRMTVEAEAAADAALVARAELATAQAEAERTAAELATAQADVARAEKDIAALGREVYMGGDEGYGDIELLLDARSPTQLLERAATMEVIGDHRAERLSAFLSVEQRVEEADRAARDAVVRLDESARAADEAEAAANAHLAAAQAEFDARAAEKADLEEQLRQAGERMLAAQGVADAQAAWQRQAQQAEQAERPAVATLQGSAGKLADGRVSSCYGPRWGTMHSGVDIAAPIGTPIHVPADGVVLQSGPASGFGLAVAVQHADGQITLYGHVNQSFVGAGDVVTAGQQIAEVGNRGQSTGPHLHFEVHQGGLYKNRVNPVPWLTEHGISLGGAC</sequence>
<reference evidence="6" key="1">
    <citation type="submission" date="2016-10" db="EMBL/GenBank/DDBJ databases">
        <authorList>
            <person name="Varghese N."/>
            <person name="Submissions S."/>
        </authorList>
    </citation>
    <scope>NUCLEOTIDE SEQUENCE [LARGE SCALE GENOMIC DNA]</scope>
    <source>
        <strain evidence="6">DSM 45317</strain>
    </source>
</reference>
<dbReference type="InterPro" id="IPR006311">
    <property type="entry name" value="TAT_signal"/>
</dbReference>
<protein>
    <submittedName>
        <fullName evidence="5">Murein DD-endopeptidase MepM and murein hydrolase activator NlpD, contain LysM domain</fullName>
    </submittedName>
</protein>
<feature type="coiled-coil region" evidence="1">
    <location>
        <begin position="61"/>
        <end position="137"/>
    </location>
</feature>
<dbReference type="AlphaFoldDB" id="A0A1I4AJQ0"/>
<dbReference type="STRING" id="504800.SAMN04488085_102263"/>
<dbReference type="PANTHER" id="PTHR21666">
    <property type="entry name" value="PEPTIDASE-RELATED"/>
    <property type="match status" value="1"/>
</dbReference>
<organism evidence="5 6">
    <name type="scientific">Geodermatophilus ruber</name>
    <dbReference type="NCBI Taxonomy" id="504800"/>
    <lineage>
        <taxon>Bacteria</taxon>
        <taxon>Bacillati</taxon>
        <taxon>Actinomycetota</taxon>
        <taxon>Actinomycetes</taxon>
        <taxon>Geodermatophilales</taxon>
        <taxon>Geodermatophilaceae</taxon>
        <taxon>Geodermatophilus</taxon>
    </lineage>
</organism>
<accession>A0A1I4AJQ0</accession>
<evidence type="ECO:0000313" key="5">
    <source>
        <dbReference type="EMBL" id="SFK56493.1"/>
    </source>
</evidence>
<keyword evidence="1" id="KW-0175">Coiled coil</keyword>
<dbReference type="Gene3D" id="6.10.250.3150">
    <property type="match status" value="1"/>
</dbReference>
<dbReference type="GO" id="GO:0004222">
    <property type="term" value="F:metalloendopeptidase activity"/>
    <property type="evidence" value="ECO:0007669"/>
    <property type="project" value="TreeGrafter"/>
</dbReference>
<dbReference type="InParanoid" id="A0A1I4AJQ0"/>
<dbReference type="PROSITE" id="PS51318">
    <property type="entry name" value="TAT"/>
    <property type="match status" value="1"/>
</dbReference>
<evidence type="ECO:0000313" key="6">
    <source>
        <dbReference type="Proteomes" id="UP000199152"/>
    </source>
</evidence>
<evidence type="ECO:0000256" key="1">
    <source>
        <dbReference type="SAM" id="Coils"/>
    </source>
</evidence>
<gene>
    <name evidence="5" type="ORF">SAMN04488085_102263</name>
</gene>
<keyword evidence="6" id="KW-1185">Reference proteome</keyword>
<dbReference type="InterPro" id="IPR050570">
    <property type="entry name" value="Cell_wall_metabolism_enzyme"/>
</dbReference>
<feature type="signal peptide" evidence="3">
    <location>
        <begin position="1"/>
        <end position="46"/>
    </location>
</feature>
<feature type="chain" id="PRO_5011773517" evidence="3">
    <location>
        <begin position="47"/>
        <end position="415"/>
    </location>
</feature>
<name>A0A1I4AJQ0_9ACTN</name>
<feature type="compositionally biased region" description="Basic residues" evidence="2">
    <location>
        <begin position="1"/>
        <end position="19"/>
    </location>
</feature>
<dbReference type="EMBL" id="FOSW01000002">
    <property type="protein sequence ID" value="SFK56493.1"/>
    <property type="molecule type" value="Genomic_DNA"/>
</dbReference>
<keyword evidence="5" id="KW-0378">Hydrolase</keyword>
<proteinExistence type="predicted"/>
<dbReference type="Gene3D" id="2.70.70.10">
    <property type="entry name" value="Glucose Permease (Domain IIA)"/>
    <property type="match status" value="1"/>
</dbReference>
<dbReference type="InterPro" id="IPR016047">
    <property type="entry name" value="M23ase_b-sheet_dom"/>
</dbReference>
<feature type="coiled-coil region" evidence="1">
    <location>
        <begin position="221"/>
        <end position="255"/>
    </location>
</feature>
<evidence type="ECO:0000256" key="2">
    <source>
        <dbReference type="SAM" id="MobiDB-lite"/>
    </source>
</evidence>
<feature type="region of interest" description="Disordered" evidence="2">
    <location>
        <begin position="1"/>
        <end position="24"/>
    </location>
</feature>
<dbReference type="CDD" id="cd12797">
    <property type="entry name" value="M23_peptidase"/>
    <property type="match status" value="1"/>
</dbReference>
<evidence type="ECO:0000259" key="4">
    <source>
        <dbReference type="Pfam" id="PF01551"/>
    </source>
</evidence>
<dbReference type="OrthoDB" id="1099523at2"/>
<dbReference type="Pfam" id="PF01551">
    <property type="entry name" value="Peptidase_M23"/>
    <property type="match status" value="1"/>
</dbReference>
<dbReference type="PANTHER" id="PTHR21666:SF270">
    <property type="entry name" value="MUREIN HYDROLASE ACTIVATOR ENVC"/>
    <property type="match status" value="1"/>
</dbReference>
<dbReference type="RefSeq" id="WP_091321491.1">
    <property type="nucleotide sequence ID" value="NZ_FOSW01000002.1"/>
</dbReference>
<dbReference type="InterPro" id="IPR011055">
    <property type="entry name" value="Dup_hybrid_motif"/>
</dbReference>
<dbReference type="Proteomes" id="UP000199152">
    <property type="component" value="Unassembled WGS sequence"/>
</dbReference>
<feature type="domain" description="M23ase beta-sheet core" evidence="4">
    <location>
        <begin position="303"/>
        <end position="393"/>
    </location>
</feature>